<sequence>MSTLRFKALAELPFRNYRRDNFIEVPAKLSELFCQNVFSEETMREYLTKEAFNSILDAIKKGTKIQRHIADQVAVAMKDWALSKGVTHYTHWFQPLTGATAEKHDSFFTPIEGGRAIERFSGGMLIQQEPDASSFPNGGIRNTFEARGYTAWDPTSPAFIMGTTLCIPSIFISYTGEALDNKTPLLRALNAVDEAATDVMKSYFDKNVTKVSPTLGWEQEYFLVDTALYQSRPDLVLTGKTLLGHSPAKGQQLDDHYFGSIPTRVMNYMKELEIECMKLGIPVTTRHNEVAPNQFELAPMFEEANVAVDHNSLLMDIMARIAHKHHFHILFHEKPFAGVNGSGKHNNWSLGTDTGENLLSPGKNPKKNLQFLTFFVNTLKAVHDYADLLRASIASASNDHRLGANEAPPAIISAFIGSQLFGVLEELEKVTDGKLSPEEKTELKLNVVGKIPEILLDNTDRNRTSPFAFTGNKFEIRAVGSSANCAEVMTVMNVIAAKQLRTFKVEVDALIEKGLKKDEAIFNILREYIKQSKNIMFEGDGYSDDWAKEAGKRGLNNLKTTPEALKKELDQKFVELYEELGIYSHREFEARNEIKLEKYSTVIDIEARVLADIARNHIIPAALNYQNRLIENVKGLKEIFSDKEFKTLAKEQLDLITNISGNVSQIKVGVDNLLSAKEKAKNTAGSQKQAEEYCNKVIPLFENIREASDALEMMVDDELWPMTKYRELLFTR</sequence>
<dbReference type="Gene3D" id="1.20.120.1560">
    <property type="match status" value="1"/>
</dbReference>
<feature type="domain" description="GS catalytic" evidence="4">
    <location>
        <begin position="181"/>
        <end position="618"/>
    </location>
</feature>
<evidence type="ECO:0000313" key="6">
    <source>
        <dbReference type="Proteomes" id="UP000256326"/>
    </source>
</evidence>
<dbReference type="PROSITE" id="PS51986">
    <property type="entry name" value="GS_BETA_GRASP"/>
    <property type="match status" value="1"/>
</dbReference>
<dbReference type="PROSITE" id="PS51987">
    <property type="entry name" value="GS_CATALYTIC"/>
    <property type="match status" value="1"/>
</dbReference>
<dbReference type="Gene3D" id="3.30.590.10">
    <property type="entry name" value="Glutamine synthetase/guanido kinase, catalytic domain"/>
    <property type="match status" value="1"/>
</dbReference>
<dbReference type="InterPro" id="IPR014746">
    <property type="entry name" value="Gln_synth/guanido_kin_cat_dom"/>
</dbReference>
<reference evidence="5 6" key="1">
    <citation type="journal article" date="2006" name="Int. J. Syst. Evol. Microbiol.">
        <title>Chryseobacterium hispanicum sp. nov., isolated from the drinking water distribution system of Sevilla, Spain.</title>
        <authorList>
            <person name="Gallego V."/>
            <person name="Garcia M.T."/>
            <person name="Ventosa A."/>
        </authorList>
    </citation>
    <scope>NUCLEOTIDE SEQUENCE [LARGE SCALE GENOMIC DNA]</scope>
    <source>
        <strain evidence="5 6">KCTC 22104</strain>
    </source>
</reference>
<evidence type="ECO:0000256" key="2">
    <source>
        <dbReference type="RuleBase" id="RU000384"/>
    </source>
</evidence>
<dbReference type="Pfam" id="PF00120">
    <property type="entry name" value="Gln-synt_C"/>
    <property type="match status" value="1"/>
</dbReference>
<evidence type="ECO:0000313" key="5">
    <source>
        <dbReference type="EMBL" id="REC70792.1"/>
    </source>
</evidence>
<feature type="domain" description="GS beta-grasp" evidence="3">
    <location>
        <begin position="87"/>
        <end position="176"/>
    </location>
</feature>
<dbReference type="PANTHER" id="PTHR42974:SF1">
    <property type="entry name" value="TYPE-3 GLUTAMINE SYNTHETASE"/>
    <property type="match status" value="1"/>
</dbReference>
<evidence type="ECO:0000259" key="4">
    <source>
        <dbReference type="PROSITE" id="PS51987"/>
    </source>
</evidence>
<comment type="caution">
    <text evidence="5">The sequence shown here is derived from an EMBL/GenBank/DDBJ whole genome shotgun (WGS) entry which is preliminary data.</text>
</comment>
<evidence type="ECO:0000256" key="1">
    <source>
        <dbReference type="PROSITE-ProRule" id="PRU01330"/>
    </source>
</evidence>
<dbReference type="Pfam" id="PF18318">
    <property type="entry name" value="Gln-synt_C-ter"/>
    <property type="match status" value="1"/>
</dbReference>
<name>A0A3D9CYG7_9FLAO</name>
<organism evidence="5 6">
    <name type="scientific">Epilithonimonas hispanica</name>
    <dbReference type="NCBI Taxonomy" id="358687"/>
    <lineage>
        <taxon>Bacteria</taxon>
        <taxon>Pseudomonadati</taxon>
        <taxon>Bacteroidota</taxon>
        <taxon>Flavobacteriia</taxon>
        <taxon>Flavobacteriales</taxon>
        <taxon>Weeksellaceae</taxon>
        <taxon>Chryseobacterium group</taxon>
        <taxon>Epilithonimonas</taxon>
    </lineage>
</organism>
<dbReference type="AlphaFoldDB" id="A0A3D9CYG7"/>
<evidence type="ECO:0000259" key="3">
    <source>
        <dbReference type="PROSITE" id="PS51986"/>
    </source>
</evidence>
<dbReference type="GO" id="GO:0004356">
    <property type="term" value="F:glutamine synthetase activity"/>
    <property type="evidence" value="ECO:0007669"/>
    <property type="project" value="InterPro"/>
</dbReference>
<dbReference type="InterPro" id="IPR022147">
    <property type="entry name" value="GSIII_N"/>
</dbReference>
<dbReference type="PANTHER" id="PTHR42974">
    <property type="entry name" value="GLUTAMINE SYNTHETASE"/>
    <property type="match status" value="1"/>
</dbReference>
<gene>
    <name evidence="5" type="ORF">DRF58_08500</name>
</gene>
<dbReference type="InterPro" id="IPR052725">
    <property type="entry name" value="GS_Type-3"/>
</dbReference>
<dbReference type="Proteomes" id="UP000256326">
    <property type="component" value="Unassembled WGS sequence"/>
</dbReference>
<dbReference type="GO" id="GO:0006542">
    <property type="term" value="P:glutamine biosynthetic process"/>
    <property type="evidence" value="ECO:0007669"/>
    <property type="project" value="InterPro"/>
</dbReference>
<keyword evidence="6" id="KW-1185">Reference proteome</keyword>
<dbReference type="InterPro" id="IPR027303">
    <property type="entry name" value="Gln_synth_gly_rich_site"/>
</dbReference>
<dbReference type="RefSeq" id="WP_116034618.1">
    <property type="nucleotide sequence ID" value="NZ_JBHLVV010000023.1"/>
</dbReference>
<protein>
    <submittedName>
        <fullName evidence="5">Glutamine synthetase type III</fullName>
    </submittedName>
</protein>
<dbReference type="SMART" id="SM01230">
    <property type="entry name" value="Gln-synt_C"/>
    <property type="match status" value="1"/>
</dbReference>
<dbReference type="Pfam" id="PF12437">
    <property type="entry name" value="GSIII_N"/>
    <property type="match status" value="1"/>
</dbReference>
<dbReference type="EMBL" id="QNUG01000014">
    <property type="protein sequence ID" value="REC70792.1"/>
    <property type="molecule type" value="Genomic_DNA"/>
</dbReference>
<accession>A0A3D9CYG7</accession>
<comment type="similarity">
    <text evidence="1 2">Belongs to the glutamine synthetase family.</text>
</comment>
<dbReference type="PROSITE" id="PS00181">
    <property type="entry name" value="GLNA_ATP"/>
    <property type="match status" value="1"/>
</dbReference>
<dbReference type="InterPro" id="IPR008146">
    <property type="entry name" value="Gln_synth_cat_dom"/>
</dbReference>
<dbReference type="InterPro" id="IPR040577">
    <property type="entry name" value="Gln-synt_C"/>
</dbReference>
<proteinExistence type="inferred from homology"/>
<dbReference type="SUPFAM" id="SSF55931">
    <property type="entry name" value="Glutamine synthetase/guanido kinase"/>
    <property type="match status" value="1"/>
</dbReference>
<dbReference type="InterPro" id="IPR008147">
    <property type="entry name" value="Gln_synt_N"/>
</dbReference>
<dbReference type="OrthoDB" id="9807095at2"/>